<name>A0A0F9DNV3_9ZZZZ</name>
<dbReference type="AlphaFoldDB" id="A0A0F9DNV3"/>
<organism evidence="1">
    <name type="scientific">marine sediment metagenome</name>
    <dbReference type="NCBI Taxonomy" id="412755"/>
    <lineage>
        <taxon>unclassified sequences</taxon>
        <taxon>metagenomes</taxon>
        <taxon>ecological metagenomes</taxon>
    </lineage>
</organism>
<gene>
    <name evidence="1" type="ORF">LCGC14_2466380</name>
</gene>
<accession>A0A0F9DNV3</accession>
<evidence type="ECO:0000313" key="1">
    <source>
        <dbReference type="EMBL" id="KKL19346.1"/>
    </source>
</evidence>
<comment type="caution">
    <text evidence="1">The sequence shown here is derived from an EMBL/GenBank/DDBJ whole genome shotgun (WGS) entry which is preliminary data.</text>
</comment>
<protein>
    <submittedName>
        <fullName evidence="1">Uncharacterized protein</fullName>
    </submittedName>
</protein>
<reference evidence="1" key="1">
    <citation type="journal article" date="2015" name="Nature">
        <title>Complex archaea that bridge the gap between prokaryotes and eukaryotes.</title>
        <authorList>
            <person name="Spang A."/>
            <person name="Saw J.H."/>
            <person name="Jorgensen S.L."/>
            <person name="Zaremba-Niedzwiedzka K."/>
            <person name="Martijn J."/>
            <person name="Lind A.E."/>
            <person name="van Eijk R."/>
            <person name="Schleper C."/>
            <person name="Guy L."/>
            <person name="Ettema T.J."/>
        </authorList>
    </citation>
    <scope>NUCLEOTIDE SEQUENCE</scope>
</reference>
<proteinExistence type="predicted"/>
<dbReference type="EMBL" id="LAZR01038519">
    <property type="protein sequence ID" value="KKL19346.1"/>
    <property type="molecule type" value="Genomic_DNA"/>
</dbReference>
<sequence>MNDFELYTHIKRDEVVEYFNEHIGVNPCSLCGTGELLILGDETALITVDHEVSVFNPSAIGGKDKGVFMSYVVMCENCGSQQFINAKKLAEIMHDKKKK</sequence>